<dbReference type="Proteomes" id="UP000243975">
    <property type="component" value="Unassembled WGS sequence"/>
</dbReference>
<evidence type="ECO:0000256" key="1">
    <source>
        <dbReference type="SAM" id="MobiDB-lite"/>
    </source>
</evidence>
<protein>
    <submittedName>
        <fullName evidence="2">Uncharacterized protein</fullName>
    </submittedName>
</protein>
<proteinExistence type="predicted"/>
<dbReference type="EMBL" id="LEKV01004579">
    <property type="protein sequence ID" value="KVH93983.1"/>
    <property type="molecule type" value="Genomic_DNA"/>
</dbReference>
<gene>
    <name evidence="2" type="ORF">Ccrd_003959</name>
</gene>
<dbReference type="STRING" id="59895.A0A103XNH2"/>
<dbReference type="PANTHER" id="PTHR13228:SF3">
    <property type="entry name" value="CONSERVED OLIGOMERIC GOLGI COMPLEX SUBUNIT 5"/>
    <property type="match status" value="1"/>
</dbReference>
<dbReference type="Gramene" id="KVH93983">
    <property type="protein sequence ID" value="KVH93983"/>
    <property type="gene ID" value="Ccrd_003959"/>
</dbReference>
<comment type="caution">
    <text evidence="2">The sequence shown here is derived from an EMBL/GenBank/DDBJ whole genome shotgun (WGS) entry which is preliminary data.</text>
</comment>
<sequence>MSSHFQKQRTTGTTPCSTSPPSSSLLDFFASNPIFSGFLSSDIDSTPFSSEALSSGTVTARAENIQDDIRKQLHSEVLSRHNDLLSQLSSISWFDFTGSISQVRFHRFHKFDFSGSISQIS</sequence>
<dbReference type="AlphaFoldDB" id="A0A103XNH2"/>
<dbReference type="InterPro" id="IPR019465">
    <property type="entry name" value="Cog5"/>
</dbReference>
<name>A0A103XNH2_CYNCS</name>
<feature type="compositionally biased region" description="Low complexity" evidence="1">
    <location>
        <begin position="10"/>
        <end position="22"/>
    </location>
</feature>
<accession>A0A103XNH2</accession>
<dbReference type="GO" id="GO:0006891">
    <property type="term" value="P:intra-Golgi vesicle-mediated transport"/>
    <property type="evidence" value="ECO:0007669"/>
    <property type="project" value="InterPro"/>
</dbReference>
<organism evidence="2 3">
    <name type="scientific">Cynara cardunculus var. scolymus</name>
    <name type="common">Globe artichoke</name>
    <name type="synonym">Cynara scolymus</name>
    <dbReference type="NCBI Taxonomy" id="59895"/>
    <lineage>
        <taxon>Eukaryota</taxon>
        <taxon>Viridiplantae</taxon>
        <taxon>Streptophyta</taxon>
        <taxon>Embryophyta</taxon>
        <taxon>Tracheophyta</taxon>
        <taxon>Spermatophyta</taxon>
        <taxon>Magnoliopsida</taxon>
        <taxon>eudicotyledons</taxon>
        <taxon>Gunneridae</taxon>
        <taxon>Pentapetalae</taxon>
        <taxon>asterids</taxon>
        <taxon>campanulids</taxon>
        <taxon>Asterales</taxon>
        <taxon>Asteraceae</taxon>
        <taxon>Carduoideae</taxon>
        <taxon>Cardueae</taxon>
        <taxon>Carduinae</taxon>
        <taxon>Cynara</taxon>
    </lineage>
</organism>
<feature type="region of interest" description="Disordered" evidence="1">
    <location>
        <begin position="1"/>
        <end position="22"/>
    </location>
</feature>
<evidence type="ECO:0000313" key="2">
    <source>
        <dbReference type="EMBL" id="KVH93983.1"/>
    </source>
</evidence>
<keyword evidence="3" id="KW-1185">Reference proteome</keyword>
<evidence type="ECO:0000313" key="3">
    <source>
        <dbReference type="Proteomes" id="UP000243975"/>
    </source>
</evidence>
<dbReference type="PANTHER" id="PTHR13228">
    <property type="entry name" value="CONSERVED OLIGOMERIC GOLGI COMPLEX COMPONENT 5"/>
    <property type="match status" value="1"/>
</dbReference>
<dbReference type="GO" id="GO:0017119">
    <property type="term" value="C:Golgi transport complex"/>
    <property type="evidence" value="ECO:0007669"/>
    <property type="project" value="InterPro"/>
</dbReference>
<reference evidence="2 3" key="1">
    <citation type="journal article" date="2016" name="Sci. Rep.">
        <title>The genome sequence of the outbreeding globe artichoke constructed de novo incorporating a phase-aware low-pass sequencing strategy of F1 progeny.</title>
        <authorList>
            <person name="Scaglione D."/>
            <person name="Reyes-Chin-Wo S."/>
            <person name="Acquadro A."/>
            <person name="Froenicke L."/>
            <person name="Portis E."/>
            <person name="Beitel C."/>
            <person name="Tirone M."/>
            <person name="Mauro R."/>
            <person name="Lo Monaco A."/>
            <person name="Mauromicale G."/>
            <person name="Faccioli P."/>
            <person name="Cattivelli L."/>
            <person name="Rieseberg L."/>
            <person name="Michelmore R."/>
            <person name="Lanteri S."/>
        </authorList>
    </citation>
    <scope>NUCLEOTIDE SEQUENCE [LARGE SCALE GENOMIC DNA]</scope>
    <source>
        <strain evidence="2">2C</strain>
    </source>
</reference>